<dbReference type="EnsemblPlants" id="OBART04G02050.1">
    <property type="protein sequence ID" value="OBART04G02050.1"/>
    <property type="gene ID" value="OBART04G02050"/>
</dbReference>
<proteinExistence type="predicted"/>
<accession>A0A0D3FSD8</accession>
<dbReference type="AlphaFoldDB" id="A0A0D3FSD8"/>
<protein>
    <submittedName>
        <fullName evidence="1">Uncharacterized protein</fullName>
    </submittedName>
</protein>
<reference evidence="1" key="2">
    <citation type="submission" date="2015-03" db="UniProtKB">
        <authorList>
            <consortium name="EnsemblPlants"/>
        </authorList>
    </citation>
    <scope>IDENTIFICATION</scope>
</reference>
<dbReference type="HOGENOM" id="CLU_2267869_0_0_1"/>
<dbReference type="Proteomes" id="UP000026960">
    <property type="component" value="Chromosome 4"/>
</dbReference>
<reference evidence="1" key="1">
    <citation type="journal article" date="2009" name="Rice">
        <title>De Novo Next Generation Sequencing of Plant Genomes.</title>
        <authorList>
            <person name="Rounsley S."/>
            <person name="Marri P.R."/>
            <person name="Yu Y."/>
            <person name="He R."/>
            <person name="Sisneros N."/>
            <person name="Goicoechea J.L."/>
            <person name="Lee S.J."/>
            <person name="Angelova A."/>
            <person name="Kudrna D."/>
            <person name="Luo M."/>
            <person name="Affourtit J."/>
            <person name="Desany B."/>
            <person name="Knight J."/>
            <person name="Niazi F."/>
            <person name="Egholm M."/>
            <person name="Wing R.A."/>
        </authorList>
    </citation>
    <scope>NUCLEOTIDE SEQUENCE [LARGE SCALE GENOMIC DNA]</scope>
    <source>
        <strain evidence="1">cv. IRGC 105608</strain>
    </source>
</reference>
<name>A0A0D3FSD8_9ORYZ</name>
<keyword evidence="2" id="KW-1185">Reference proteome</keyword>
<sequence>MATPSCLARMLNRSGEGRNKLKASGLALALATTDCINTLPSNSFAMAIFGAPIWVDAHRVFDEMPLRQEALRVQILCVGFRRQSRVGTALILGEAAERSVYRY</sequence>
<dbReference type="Gramene" id="OBART04G02050.1">
    <property type="protein sequence ID" value="OBART04G02050.1"/>
    <property type="gene ID" value="OBART04G02050"/>
</dbReference>
<organism evidence="1">
    <name type="scientific">Oryza barthii</name>
    <dbReference type="NCBI Taxonomy" id="65489"/>
    <lineage>
        <taxon>Eukaryota</taxon>
        <taxon>Viridiplantae</taxon>
        <taxon>Streptophyta</taxon>
        <taxon>Embryophyta</taxon>
        <taxon>Tracheophyta</taxon>
        <taxon>Spermatophyta</taxon>
        <taxon>Magnoliopsida</taxon>
        <taxon>Liliopsida</taxon>
        <taxon>Poales</taxon>
        <taxon>Poaceae</taxon>
        <taxon>BOP clade</taxon>
        <taxon>Oryzoideae</taxon>
        <taxon>Oryzeae</taxon>
        <taxon>Oryzinae</taxon>
        <taxon>Oryza</taxon>
    </lineage>
</organism>
<evidence type="ECO:0000313" key="1">
    <source>
        <dbReference type="EnsemblPlants" id="OBART04G02050.1"/>
    </source>
</evidence>
<dbReference type="PaxDb" id="65489-OBART04G02050.1"/>
<evidence type="ECO:0000313" key="2">
    <source>
        <dbReference type="Proteomes" id="UP000026960"/>
    </source>
</evidence>